<name>A0A5M8QAY3_9BACT</name>
<gene>
    <name evidence="3" type="ORF">FOE74_11735</name>
</gene>
<dbReference type="AlphaFoldDB" id="A0A5M8QAY3"/>
<dbReference type="NCBIfam" id="TIGR04183">
    <property type="entry name" value="Por_Secre_tail"/>
    <property type="match status" value="1"/>
</dbReference>
<keyword evidence="1" id="KW-0732">Signal</keyword>
<evidence type="ECO:0000313" key="3">
    <source>
        <dbReference type="EMBL" id="KAA6433155.1"/>
    </source>
</evidence>
<dbReference type="Proteomes" id="UP000323866">
    <property type="component" value="Unassembled WGS sequence"/>
</dbReference>
<dbReference type="Pfam" id="PF18962">
    <property type="entry name" value="Por_Secre_tail"/>
    <property type="match status" value="1"/>
</dbReference>
<organism evidence="3 4">
    <name type="scientific">Rufibacter glacialis</name>
    <dbReference type="NCBI Taxonomy" id="1259555"/>
    <lineage>
        <taxon>Bacteria</taxon>
        <taxon>Pseudomonadati</taxon>
        <taxon>Bacteroidota</taxon>
        <taxon>Cytophagia</taxon>
        <taxon>Cytophagales</taxon>
        <taxon>Hymenobacteraceae</taxon>
        <taxon>Rufibacter</taxon>
    </lineage>
</organism>
<dbReference type="InterPro" id="IPR026444">
    <property type="entry name" value="Secre_tail"/>
</dbReference>
<evidence type="ECO:0000313" key="4">
    <source>
        <dbReference type="Proteomes" id="UP000323866"/>
    </source>
</evidence>
<comment type="caution">
    <text evidence="3">The sequence shown here is derived from an EMBL/GenBank/DDBJ whole genome shotgun (WGS) entry which is preliminary data.</text>
</comment>
<sequence length="435" mass="46564">MKNLSTLFKSALLFSSLLALQTEGAAQISLTTGLYRQDFNDLASANTGSATITWSNGMPQTLAGWYALQDPVQTNPPLLPPKMVGSTNSLPDASPNPKITPMSLVNYIHNPAVVGDRSFGFSTGNQGNPIGYYGVRVKNDTGAEIKSMKIEFDVKLIHDAKAGNGLVLSYQVGSNLENVLYTTDIKEWQPIPGVFSNKAETHVVEFPIQVAIGQEFFIRLVDTHNAGNSGQNDDDLAIDNFQITSSSTPGTLPVTFTSFTGSRSGEVVNLAWATASEKENDFFEVQQSEDGKNFTAVGEKVKGAGTTAVAQAYKTAVSTKSSSILYFRLKQVDFDGKFEHSKVIVVKGSKTAAGQASHEAYPNPTPDKVYLTSAEQSGSVTVTLFHSSGRAVSQRQVKVEAGTPITLDLAGQAAGVYYVQVHTASGKSTTRVVKQ</sequence>
<dbReference type="EMBL" id="VKKZ01000021">
    <property type="protein sequence ID" value="KAA6433155.1"/>
    <property type="molecule type" value="Genomic_DNA"/>
</dbReference>
<reference evidence="3 4" key="1">
    <citation type="submission" date="2019-07" db="EMBL/GenBank/DDBJ databases">
        <authorList>
            <person name="Qu J.-H."/>
        </authorList>
    </citation>
    <scope>NUCLEOTIDE SEQUENCE [LARGE SCALE GENOMIC DNA]</scope>
    <source>
        <strain evidence="3 4">MDT1-10-3</strain>
    </source>
</reference>
<feature type="signal peptide" evidence="1">
    <location>
        <begin position="1"/>
        <end position="19"/>
    </location>
</feature>
<evidence type="ECO:0000256" key="1">
    <source>
        <dbReference type="SAM" id="SignalP"/>
    </source>
</evidence>
<dbReference type="OrthoDB" id="1490051at2"/>
<evidence type="ECO:0000259" key="2">
    <source>
        <dbReference type="Pfam" id="PF18962"/>
    </source>
</evidence>
<accession>A0A5M8QAY3</accession>
<proteinExistence type="predicted"/>
<feature type="domain" description="Secretion system C-terminal sorting" evidence="2">
    <location>
        <begin position="361"/>
        <end position="432"/>
    </location>
</feature>
<protein>
    <submittedName>
        <fullName evidence="3">T9SS type A sorting domain-containing protein</fullName>
    </submittedName>
</protein>
<reference evidence="3 4" key="2">
    <citation type="submission" date="2019-09" db="EMBL/GenBank/DDBJ databases">
        <title>A bacterium isolated from glacier soil.</title>
        <authorList>
            <person name="Liu Q."/>
        </authorList>
    </citation>
    <scope>NUCLEOTIDE SEQUENCE [LARGE SCALE GENOMIC DNA]</scope>
    <source>
        <strain evidence="3 4">MDT1-10-3</strain>
    </source>
</reference>
<feature type="chain" id="PRO_5024464636" evidence="1">
    <location>
        <begin position="20"/>
        <end position="435"/>
    </location>
</feature>